<evidence type="ECO:0000313" key="3">
    <source>
        <dbReference type="Proteomes" id="UP000297716"/>
    </source>
</evidence>
<dbReference type="EMBL" id="SKBN01000301">
    <property type="protein sequence ID" value="TGJ79285.1"/>
    <property type="molecule type" value="Genomic_DNA"/>
</dbReference>
<reference evidence="2 3" key="1">
    <citation type="submission" date="2019-03" db="EMBL/GenBank/DDBJ databases">
        <title>Draft genome sequence of Xylaria hypoxylon DSM 108379, a ubiquitous saprotrophic-parasitic fungi on hardwood.</title>
        <authorList>
            <person name="Buettner E."/>
            <person name="Leonhardt S."/>
            <person name="Gebauer A.M."/>
            <person name="Liers C."/>
            <person name="Hofrichter M."/>
            <person name="Kellner H."/>
        </authorList>
    </citation>
    <scope>NUCLEOTIDE SEQUENCE [LARGE SCALE GENOMIC DNA]</scope>
    <source>
        <strain evidence="2 3">DSM 108379</strain>
    </source>
</reference>
<comment type="caution">
    <text evidence="2">The sequence shown here is derived from an EMBL/GenBank/DDBJ whole genome shotgun (WGS) entry which is preliminary data.</text>
</comment>
<gene>
    <name evidence="2" type="ORF">E0Z10_g9479</name>
</gene>
<organism evidence="2 3">
    <name type="scientific">Xylaria hypoxylon</name>
    <dbReference type="NCBI Taxonomy" id="37992"/>
    <lineage>
        <taxon>Eukaryota</taxon>
        <taxon>Fungi</taxon>
        <taxon>Dikarya</taxon>
        <taxon>Ascomycota</taxon>
        <taxon>Pezizomycotina</taxon>
        <taxon>Sordariomycetes</taxon>
        <taxon>Xylariomycetidae</taxon>
        <taxon>Xylariales</taxon>
        <taxon>Xylariaceae</taxon>
        <taxon>Xylaria</taxon>
    </lineage>
</organism>
<name>A0A4Z0YJ45_9PEZI</name>
<feature type="domain" description="Amidase" evidence="1">
    <location>
        <begin position="99"/>
        <end position="563"/>
    </location>
</feature>
<evidence type="ECO:0000313" key="2">
    <source>
        <dbReference type="EMBL" id="TGJ79285.1"/>
    </source>
</evidence>
<dbReference type="GO" id="GO:0003824">
    <property type="term" value="F:catalytic activity"/>
    <property type="evidence" value="ECO:0007669"/>
    <property type="project" value="InterPro"/>
</dbReference>
<evidence type="ECO:0000259" key="1">
    <source>
        <dbReference type="Pfam" id="PF01425"/>
    </source>
</evidence>
<dbReference type="Proteomes" id="UP000297716">
    <property type="component" value="Unassembled WGS sequence"/>
</dbReference>
<dbReference type="PANTHER" id="PTHR11895">
    <property type="entry name" value="TRANSAMIDASE"/>
    <property type="match status" value="1"/>
</dbReference>
<protein>
    <recommendedName>
        <fullName evidence="1">Amidase domain-containing protein</fullName>
    </recommendedName>
</protein>
<dbReference type="Gene3D" id="3.90.1300.10">
    <property type="entry name" value="Amidase signature (AS) domain"/>
    <property type="match status" value="1"/>
</dbReference>
<keyword evidence="3" id="KW-1185">Reference proteome</keyword>
<dbReference type="AlphaFoldDB" id="A0A4Z0YJ45"/>
<dbReference type="InterPro" id="IPR023631">
    <property type="entry name" value="Amidase_dom"/>
</dbReference>
<dbReference type="InterPro" id="IPR036928">
    <property type="entry name" value="AS_sf"/>
</dbReference>
<proteinExistence type="predicted"/>
<dbReference type="STRING" id="37992.A0A4Z0YJ45"/>
<dbReference type="InterPro" id="IPR000120">
    <property type="entry name" value="Amidase"/>
</dbReference>
<accession>A0A4Z0YJ45</accession>
<dbReference type="PANTHER" id="PTHR11895:SF171">
    <property type="entry name" value="AMIDASE DOMAIN-CONTAINING PROTEIN"/>
    <property type="match status" value="1"/>
</dbReference>
<sequence>MSVIALSQDFVSGINIGDVYQLASKLGFTILKPQDAHDFLVLLRSFEAVMQNVNDTTDYLHPALTPHPCTTPRHYRTPTVKENPLNGWSHRCELKSSSSTSALLQGRSVAIKDNIAIGGLPTTLGTSPHILRQDGTLPLSQVDATVVSRILAAGGVVKGASTCESFCASPLAFTSYTGPVHHPLLRGFTTGGSSSGSAALVAANMLERSHQNSCSNLYGTTAEVAVGSDQAGSIRIPASYTGLYGLKPTFGLIPYTGAGSMTPMIDHLGPIASNLEDIAIMLKVMAGYDGLDPRMTPESPLLHQVKDYPQILREARNSFSSKEGTGIPDEKTFRIGLLEESFQVQGVSPEVSKTVRDAATKYFTATGAKVINISIPMHKEGPILWTAATRPSMSDWLCQGRSTGHLTYLPSHLGMQWPANQDVYERLTALNPAVINIMLSKLLADRDFGPSIEAKAQRKVYELRAAYDAAMEDNGVDIIVTPCAPTIAMPHPKLREEDGSCSSILEKLGTIVGVTNNTCPFNITGHPAMSVPCGTAAAPNHPNVQLPIGMQIIGRRWKDEDLLIAAALFELGKTLLEE</sequence>
<dbReference type="Pfam" id="PF01425">
    <property type="entry name" value="Amidase"/>
    <property type="match status" value="1"/>
</dbReference>
<dbReference type="SUPFAM" id="SSF75304">
    <property type="entry name" value="Amidase signature (AS) enzymes"/>
    <property type="match status" value="1"/>
</dbReference>
<dbReference type="OrthoDB" id="1879366at2759"/>